<dbReference type="GO" id="GO:0030203">
    <property type="term" value="P:glycosaminoglycan metabolic process"/>
    <property type="evidence" value="ECO:0007669"/>
    <property type="project" value="TreeGrafter"/>
</dbReference>
<dbReference type="RefSeq" id="XP_031862318.2">
    <property type="nucleotide sequence ID" value="XM_032003460.2"/>
</dbReference>
<dbReference type="PANTHER" id="PTHR22600">
    <property type="entry name" value="BETA-HEXOSAMINIDASE"/>
    <property type="match status" value="1"/>
</dbReference>
<dbReference type="GO" id="GO:0005975">
    <property type="term" value="P:carbohydrate metabolic process"/>
    <property type="evidence" value="ECO:0007669"/>
    <property type="project" value="InterPro"/>
</dbReference>
<dbReference type="GeneID" id="43587583"/>
<dbReference type="AlphaFoldDB" id="A0AAJ8MZS6"/>
<protein>
    <recommendedName>
        <fullName evidence="3">beta-N-acetylhexosaminidase</fullName>
        <ecNumber evidence="3">3.2.1.52</ecNumber>
    </recommendedName>
</protein>
<reference evidence="11" key="1">
    <citation type="submission" date="2017-08" db="EMBL/GenBank/DDBJ databases">
        <authorList>
            <person name="Cuomo C."/>
            <person name="Billmyre B."/>
            <person name="Heitman J."/>
        </authorList>
    </citation>
    <scope>NUCLEOTIDE SEQUENCE</scope>
    <source>
        <strain evidence="11">CBS 12478</strain>
    </source>
</reference>
<evidence type="ECO:0000259" key="9">
    <source>
        <dbReference type="Pfam" id="PF00728"/>
    </source>
</evidence>
<gene>
    <name evidence="11" type="ORF">CI109_105567</name>
</gene>
<evidence type="ECO:0000256" key="8">
    <source>
        <dbReference type="PIRSR" id="PIRSR625705-1"/>
    </source>
</evidence>
<keyword evidence="12" id="KW-1185">Reference proteome</keyword>
<dbReference type="PANTHER" id="PTHR22600:SF26">
    <property type="entry name" value="BETA-N-ACETYLHEXOSAMINIDASE"/>
    <property type="match status" value="1"/>
</dbReference>
<evidence type="ECO:0000256" key="2">
    <source>
        <dbReference type="ARBA" id="ARBA00006285"/>
    </source>
</evidence>
<evidence type="ECO:0000256" key="3">
    <source>
        <dbReference type="ARBA" id="ARBA00012663"/>
    </source>
</evidence>
<keyword evidence="4" id="KW-0732">Signal</keyword>
<dbReference type="GO" id="GO:0016020">
    <property type="term" value="C:membrane"/>
    <property type="evidence" value="ECO:0007669"/>
    <property type="project" value="TreeGrafter"/>
</dbReference>
<dbReference type="EMBL" id="CP144060">
    <property type="protein sequence ID" value="WWD21086.1"/>
    <property type="molecule type" value="Genomic_DNA"/>
</dbReference>
<dbReference type="Gene3D" id="3.20.20.80">
    <property type="entry name" value="Glycosidases"/>
    <property type="match status" value="1"/>
</dbReference>
<evidence type="ECO:0000256" key="5">
    <source>
        <dbReference type="ARBA" id="ARBA00022801"/>
    </source>
</evidence>
<keyword evidence="6" id="KW-0325">Glycoprotein</keyword>
<dbReference type="KEGG" id="ksn:43587583"/>
<comment type="catalytic activity">
    <reaction evidence="1">
        <text>Hydrolysis of terminal non-reducing N-acetyl-D-hexosamine residues in N-acetyl-beta-D-hexosaminides.</text>
        <dbReference type="EC" id="3.2.1.52"/>
    </reaction>
</comment>
<feature type="domain" description="Glycoside hydrolase family 20 catalytic" evidence="9">
    <location>
        <begin position="206"/>
        <end position="540"/>
    </location>
</feature>
<dbReference type="InterPro" id="IPR017853">
    <property type="entry name" value="GH"/>
</dbReference>
<evidence type="ECO:0000259" key="10">
    <source>
        <dbReference type="Pfam" id="PF14845"/>
    </source>
</evidence>
<dbReference type="GO" id="GO:0004563">
    <property type="term" value="F:beta-N-acetylhexosaminidase activity"/>
    <property type="evidence" value="ECO:0007669"/>
    <property type="project" value="UniProtKB-EC"/>
</dbReference>
<accession>A0AAJ8MZS6</accession>
<dbReference type="InterPro" id="IPR029018">
    <property type="entry name" value="Hex-like_dom2"/>
</dbReference>
<evidence type="ECO:0000256" key="6">
    <source>
        <dbReference type="ARBA" id="ARBA00023180"/>
    </source>
</evidence>
<dbReference type="EC" id="3.2.1.52" evidence="3"/>
<evidence type="ECO:0000256" key="1">
    <source>
        <dbReference type="ARBA" id="ARBA00001231"/>
    </source>
</evidence>
<evidence type="ECO:0000313" key="12">
    <source>
        <dbReference type="Proteomes" id="UP000322225"/>
    </source>
</evidence>
<sequence>MLITDIARYLLPAFFHSSLLPSSISSPSSKINIVPLPAHSTTGDGSTPLCLSHNFTIYLDEASLRPHVSPKDLVLAIEDTRAQLASLAMTYLSPSHGDEFFPRGDSKCERYLERLDVHMSDYDGSTIFDQAILSVEERPELEAYHLDIPLTGHAKIIAKGPLGAYRALTSFQTLWYTHSSEGEGEGSGRVVYAPFAPYEIDDKPAFGWRAVLLDTSRNYFSVDSIYKILETMSMVKLNVFHWHITDSNSWPLVLTSFPELAREGAYSPKEIYTEQVVEDIISYAGQRGIDVLLEIDTPGHTAAIALSHPEHIACFLSTPYKHFAHQPPAGQLRFANQETTEFTSAILSDVVDLAKSRYLSTGGDEINSNCMLEDKDTKDALTMNGWDLDDALDDFTKKTHATLREKGVTPVVWQEMVLDHRAMPSLTNDTIVDIWVNSKDARMVLDQGYRIVHASADYFYLDCGQSGWITEQGGGPGWCDPLKSWSKMYSFDPFKDVKDDERHLILGGQTSLWAEQTDENNLEPTLWPRAAALAEVFWSGPDSNGKPRSAAKAIGRMHDIRYRMVNRGVRASPLQPHWCALRPDDCVLGA</sequence>
<evidence type="ECO:0000256" key="4">
    <source>
        <dbReference type="ARBA" id="ARBA00022729"/>
    </source>
</evidence>
<organism evidence="11 12">
    <name type="scientific">Kwoniella shandongensis</name>
    <dbReference type="NCBI Taxonomy" id="1734106"/>
    <lineage>
        <taxon>Eukaryota</taxon>
        <taxon>Fungi</taxon>
        <taxon>Dikarya</taxon>
        <taxon>Basidiomycota</taxon>
        <taxon>Agaricomycotina</taxon>
        <taxon>Tremellomycetes</taxon>
        <taxon>Tremellales</taxon>
        <taxon>Cryptococcaceae</taxon>
        <taxon>Kwoniella</taxon>
    </lineage>
</organism>
<dbReference type="FunFam" id="3.20.20.80:FF:000063">
    <property type="entry name" value="Beta-hexosaminidase"/>
    <property type="match status" value="1"/>
</dbReference>
<name>A0AAJ8MZS6_9TREE</name>
<proteinExistence type="inferred from homology"/>
<reference evidence="11" key="2">
    <citation type="submission" date="2024-01" db="EMBL/GenBank/DDBJ databases">
        <title>Comparative genomics of Cryptococcus and Kwoniella reveals pathogenesis evolution and contrasting modes of karyotype evolution via chromosome fusion or intercentromeric recombination.</title>
        <authorList>
            <person name="Coelho M.A."/>
            <person name="David-Palma M."/>
            <person name="Shea T."/>
            <person name="Bowers K."/>
            <person name="McGinley-Smith S."/>
            <person name="Mohammad A.W."/>
            <person name="Gnirke A."/>
            <person name="Yurkov A.M."/>
            <person name="Nowrousian M."/>
            <person name="Sun S."/>
            <person name="Cuomo C.A."/>
            <person name="Heitman J."/>
        </authorList>
    </citation>
    <scope>NUCLEOTIDE SEQUENCE</scope>
    <source>
        <strain evidence="11">CBS 12478</strain>
    </source>
</reference>
<dbReference type="SUPFAM" id="SSF55545">
    <property type="entry name" value="beta-N-acetylhexosaminidase-like domain"/>
    <property type="match status" value="1"/>
</dbReference>
<evidence type="ECO:0000256" key="7">
    <source>
        <dbReference type="ARBA" id="ARBA00023295"/>
    </source>
</evidence>
<dbReference type="InterPro" id="IPR015883">
    <property type="entry name" value="Glyco_hydro_20_cat"/>
</dbReference>
<dbReference type="SUPFAM" id="SSF51445">
    <property type="entry name" value="(Trans)glycosidases"/>
    <property type="match status" value="1"/>
</dbReference>
<dbReference type="Pfam" id="PF14845">
    <property type="entry name" value="Glycohydro_20b2"/>
    <property type="match status" value="1"/>
</dbReference>
<feature type="domain" description="Beta-hexosaminidase eukaryotic type N-terminal" evidence="10">
    <location>
        <begin position="33"/>
        <end position="172"/>
    </location>
</feature>
<dbReference type="InterPro" id="IPR029019">
    <property type="entry name" value="HEX_eukaryotic_N"/>
</dbReference>
<dbReference type="InterPro" id="IPR025705">
    <property type="entry name" value="Beta_hexosaminidase_sua/sub"/>
</dbReference>
<dbReference type="Proteomes" id="UP000322225">
    <property type="component" value="Chromosome 10"/>
</dbReference>
<dbReference type="Pfam" id="PF00728">
    <property type="entry name" value="Glyco_hydro_20"/>
    <property type="match status" value="1"/>
</dbReference>
<dbReference type="Gene3D" id="3.30.379.10">
    <property type="entry name" value="Chitobiase/beta-hexosaminidase domain 2-like"/>
    <property type="match status" value="1"/>
</dbReference>
<evidence type="ECO:0000313" key="11">
    <source>
        <dbReference type="EMBL" id="WWD21086.1"/>
    </source>
</evidence>
<dbReference type="CDD" id="cd06562">
    <property type="entry name" value="GH20_HexA_HexB-like"/>
    <property type="match status" value="1"/>
</dbReference>
<comment type="similarity">
    <text evidence="2">Belongs to the glycosyl hydrolase 20 family.</text>
</comment>
<dbReference type="PRINTS" id="PR00738">
    <property type="entry name" value="GLHYDRLASE20"/>
</dbReference>
<keyword evidence="7" id="KW-0326">Glycosidase</keyword>
<feature type="active site" description="Proton donor" evidence="8">
    <location>
        <position position="365"/>
    </location>
</feature>
<keyword evidence="5" id="KW-0378">Hydrolase</keyword>